<evidence type="ECO:0000313" key="10">
    <source>
        <dbReference type="Proteomes" id="UP000013776"/>
    </source>
</evidence>
<dbReference type="OrthoDB" id="2148442at2759"/>
<dbReference type="PANTHER" id="PTHR43161:SF13">
    <property type="entry name" value="D-XYLULOSE REDUCTASE"/>
    <property type="match status" value="1"/>
</dbReference>
<dbReference type="STRING" id="1097556.R4X779"/>
<evidence type="ECO:0000256" key="2">
    <source>
        <dbReference type="ARBA" id="ARBA00008072"/>
    </source>
</evidence>
<dbReference type="CDD" id="cd05285">
    <property type="entry name" value="sorbitol_DH"/>
    <property type="match status" value="1"/>
</dbReference>
<dbReference type="SUPFAM" id="SSF50129">
    <property type="entry name" value="GroES-like"/>
    <property type="match status" value="1"/>
</dbReference>
<dbReference type="InterPro" id="IPR002328">
    <property type="entry name" value="ADH_Zn_CS"/>
</dbReference>
<keyword evidence="5" id="KW-0560">Oxidoreductase</keyword>
<dbReference type="GO" id="GO:0008270">
    <property type="term" value="F:zinc ion binding"/>
    <property type="evidence" value="ECO:0007669"/>
    <property type="project" value="InterPro"/>
</dbReference>
<proteinExistence type="inferred from homology"/>
<evidence type="ECO:0000256" key="7">
    <source>
        <dbReference type="RuleBase" id="RU361277"/>
    </source>
</evidence>
<dbReference type="GO" id="GO:0006062">
    <property type="term" value="P:sorbitol catabolic process"/>
    <property type="evidence" value="ECO:0007669"/>
    <property type="project" value="TreeGrafter"/>
</dbReference>
<dbReference type="InterPro" id="IPR020843">
    <property type="entry name" value="ER"/>
</dbReference>
<keyword evidence="6" id="KW-0520">NAD</keyword>
<comment type="cofactor">
    <cofactor evidence="1 7">
        <name>Zn(2+)</name>
        <dbReference type="ChEBI" id="CHEBI:29105"/>
    </cofactor>
</comment>
<comment type="similarity">
    <text evidence="2 7">Belongs to the zinc-containing alcohol dehydrogenase family.</text>
</comment>
<evidence type="ECO:0000256" key="4">
    <source>
        <dbReference type="ARBA" id="ARBA00022833"/>
    </source>
</evidence>
<comment type="caution">
    <text evidence="9">The sequence shown here is derived from an EMBL/GenBank/DDBJ whole genome shotgun (WGS) entry which is preliminary data.</text>
</comment>
<dbReference type="InterPro" id="IPR013149">
    <property type="entry name" value="ADH-like_C"/>
</dbReference>
<evidence type="ECO:0000256" key="1">
    <source>
        <dbReference type="ARBA" id="ARBA00001947"/>
    </source>
</evidence>
<dbReference type="PANTHER" id="PTHR43161">
    <property type="entry name" value="SORBITOL DEHYDROGENASE"/>
    <property type="match status" value="1"/>
</dbReference>
<protein>
    <submittedName>
        <fullName evidence="9">Xylitol dehydrogenase XdhB</fullName>
    </submittedName>
</protein>
<evidence type="ECO:0000256" key="3">
    <source>
        <dbReference type="ARBA" id="ARBA00022723"/>
    </source>
</evidence>
<sequence>MHAPEFYESPALYTTPGPEHRIYMNDTKVARPTGTQVLVHVKATGVCGSDVHFWKHGGIGPMQVKKDCGLGHESSGIVEAVGPDVTLWKVGDRVAIEPGVPCGKASCHFCRTGRYNACPDVVFYSTPPVNGLLTRYHLHPQDWLHALPDSLSFEEGSMLEPLSVALAGIERSDLRLGDEVLICGAGPIGLVSLLCAKAAGACPLVITDISAGRLAFAKKLVPTVHTVLVTPDMTAHDVAGRVRAQMGGTGALGPKLAVECTGVQSSVHSAIFASRFGGTVFVIGVGRDEMVIPFMHLSAQEIDLRFQYRYHETWPKAIRLVQEGYIDLKPLVTHRYPLEEAVTALHTASDPNMGAIKTMILDDRD</sequence>
<dbReference type="eggNOG" id="KOG0024">
    <property type="taxonomic scope" value="Eukaryota"/>
</dbReference>
<dbReference type="Pfam" id="PF00107">
    <property type="entry name" value="ADH_zinc_N"/>
    <property type="match status" value="1"/>
</dbReference>
<dbReference type="Gene3D" id="3.90.180.10">
    <property type="entry name" value="Medium-chain alcohol dehydrogenases, catalytic domain"/>
    <property type="match status" value="1"/>
</dbReference>
<dbReference type="InterPro" id="IPR045306">
    <property type="entry name" value="SDH-like"/>
</dbReference>
<name>R4X779_TAPDE</name>
<dbReference type="GO" id="GO:0003939">
    <property type="term" value="F:L-iditol 2-dehydrogenase (NAD+) activity"/>
    <property type="evidence" value="ECO:0007669"/>
    <property type="project" value="TreeGrafter"/>
</dbReference>
<dbReference type="SUPFAM" id="SSF51735">
    <property type="entry name" value="NAD(P)-binding Rossmann-fold domains"/>
    <property type="match status" value="1"/>
</dbReference>
<keyword evidence="3 7" id="KW-0479">Metal-binding</keyword>
<reference evidence="9 10" key="1">
    <citation type="journal article" date="2013" name="MBio">
        <title>Genome sequencing of the plant pathogen Taphrina deformans, the causal agent of peach leaf curl.</title>
        <authorList>
            <person name="Cisse O.H."/>
            <person name="Almeida J.M.G.C.F."/>
            <person name="Fonseca A."/>
            <person name="Kumar A.A."/>
            <person name="Salojaervi J."/>
            <person name="Overmyer K."/>
            <person name="Hauser P.M."/>
            <person name="Pagni M."/>
        </authorList>
    </citation>
    <scope>NUCLEOTIDE SEQUENCE [LARGE SCALE GENOMIC DNA]</scope>
    <source>
        <strain evidence="10">PYCC 5710 / ATCC 11124 / CBS 356.35 / IMI 108563 / JCM 9778 / NBRC 8474</strain>
    </source>
</reference>
<organism evidence="9 10">
    <name type="scientific">Taphrina deformans (strain PYCC 5710 / ATCC 11124 / CBS 356.35 / IMI 108563 / JCM 9778 / NBRC 8474)</name>
    <name type="common">Peach leaf curl fungus</name>
    <name type="synonym">Lalaria deformans</name>
    <dbReference type="NCBI Taxonomy" id="1097556"/>
    <lineage>
        <taxon>Eukaryota</taxon>
        <taxon>Fungi</taxon>
        <taxon>Dikarya</taxon>
        <taxon>Ascomycota</taxon>
        <taxon>Taphrinomycotina</taxon>
        <taxon>Taphrinomycetes</taxon>
        <taxon>Taphrinales</taxon>
        <taxon>Taphrinaceae</taxon>
        <taxon>Taphrina</taxon>
    </lineage>
</organism>
<keyword evidence="10" id="KW-1185">Reference proteome</keyword>
<keyword evidence="4 7" id="KW-0862">Zinc</keyword>
<dbReference type="PROSITE" id="PS00059">
    <property type="entry name" value="ADH_ZINC"/>
    <property type="match status" value="1"/>
</dbReference>
<evidence type="ECO:0000313" key="9">
    <source>
        <dbReference type="EMBL" id="CCG80918.1"/>
    </source>
</evidence>
<evidence type="ECO:0000256" key="6">
    <source>
        <dbReference type="ARBA" id="ARBA00023027"/>
    </source>
</evidence>
<dbReference type="SMART" id="SM00829">
    <property type="entry name" value="PKS_ER"/>
    <property type="match status" value="1"/>
</dbReference>
<dbReference type="EMBL" id="CAHR02000018">
    <property type="protein sequence ID" value="CCG80918.1"/>
    <property type="molecule type" value="Genomic_DNA"/>
</dbReference>
<dbReference type="Proteomes" id="UP000013776">
    <property type="component" value="Unassembled WGS sequence"/>
</dbReference>
<dbReference type="InterPro" id="IPR013154">
    <property type="entry name" value="ADH-like_N"/>
</dbReference>
<dbReference type="Gene3D" id="3.40.50.720">
    <property type="entry name" value="NAD(P)-binding Rossmann-like Domain"/>
    <property type="match status" value="1"/>
</dbReference>
<dbReference type="Pfam" id="PF08240">
    <property type="entry name" value="ADH_N"/>
    <property type="match status" value="1"/>
</dbReference>
<accession>R4X779</accession>
<dbReference type="InterPro" id="IPR011032">
    <property type="entry name" value="GroES-like_sf"/>
</dbReference>
<dbReference type="AlphaFoldDB" id="R4X779"/>
<evidence type="ECO:0000256" key="5">
    <source>
        <dbReference type="ARBA" id="ARBA00023002"/>
    </source>
</evidence>
<gene>
    <name evidence="9" type="ORF">TAPDE_000575</name>
</gene>
<dbReference type="FunFam" id="3.40.50.720:FF:000068">
    <property type="entry name" value="Sorbitol dehydrogenase"/>
    <property type="match status" value="1"/>
</dbReference>
<dbReference type="VEuPathDB" id="FungiDB:TAPDE_000575"/>
<feature type="domain" description="Enoyl reductase (ER)" evidence="8">
    <location>
        <begin position="17"/>
        <end position="360"/>
    </location>
</feature>
<dbReference type="InterPro" id="IPR036291">
    <property type="entry name" value="NAD(P)-bd_dom_sf"/>
</dbReference>
<evidence type="ECO:0000259" key="8">
    <source>
        <dbReference type="SMART" id="SM00829"/>
    </source>
</evidence>